<dbReference type="EMBL" id="GISG01098493">
    <property type="protein sequence ID" value="MBA4636144.1"/>
    <property type="molecule type" value="Transcribed_RNA"/>
</dbReference>
<accession>A0A7C9DD41</accession>
<reference evidence="1" key="2">
    <citation type="submission" date="2020-07" db="EMBL/GenBank/DDBJ databases">
        <authorList>
            <person name="Vera ALvarez R."/>
            <person name="Arias-Moreno D.M."/>
            <person name="Jimenez-Jacinto V."/>
            <person name="Jimenez-Bremont J.F."/>
            <person name="Swaminathan K."/>
            <person name="Moose S.P."/>
            <person name="Guerrero-Gonzalez M.L."/>
            <person name="Marino-Ramirez L."/>
            <person name="Landsman D."/>
            <person name="Rodriguez-Kessler M."/>
            <person name="Delgado-Sanchez P."/>
        </authorList>
    </citation>
    <scope>NUCLEOTIDE SEQUENCE</scope>
    <source>
        <tissue evidence="1">Cladode</tissue>
    </source>
</reference>
<organism evidence="1">
    <name type="scientific">Opuntia streptacantha</name>
    <name type="common">Prickly pear cactus</name>
    <name type="synonym">Opuntia cardona</name>
    <dbReference type="NCBI Taxonomy" id="393608"/>
    <lineage>
        <taxon>Eukaryota</taxon>
        <taxon>Viridiplantae</taxon>
        <taxon>Streptophyta</taxon>
        <taxon>Embryophyta</taxon>
        <taxon>Tracheophyta</taxon>
        <taxon>Spermatophyta</taxon>
        <taxon>Magnoliopsida</taxon>
        <taxon>eudicotyledons</taxon>
        <taxon>Gunneridae</taxon>
        <taxon>Pentapetalae</taxon>
        <taxon>Caryophyllales</taxon>
        <taxon>Cactineae</taxon>
        <taxon>Cactaceae</taxon>
        <taxon>Opuntioideae</taxon>
        <taxon>Opuntia</taxon>
    </lineage>
</organism>
<proteinExistence type="predicted"/>
<dbReference type="AlphaFoldDB" id="A0A7C9DD41"/>
<sequence>MYVPSKRASEHCKIITQGRKKKGKRVQRTMRLRYLSLVSERTCDPSLFSDRISDIFIANWQKHHLNLLLTKLFFQTTHQIPIAKSITRSIGTSAIVHHSLSKLNNNGIS</sequence>
<protein>
    <submittedName>
        <fullName evidence="1">Uncharacterized protein</fullName>
    </submittedName>
</protein>
<evidence type="ECO:0000313" key="1">
    <source>
        <dbReference type="EMBL" id="MBA4636144.1"/>
    </source>
</evidence>
<reference evidence="1" key="1">
    <citation type="journal article" date="2013" name="J. Plant Res.">
        <title>Effect of fungi and light on seed germination of three Opuntia species from semiarid lands of central Mexico.</title>
        <authorList>
            <person name="Delgado-Sanchez P."/>
            <person name="Jimenez-Bremont J.F."/>
            <person name="Guerrero-Gonzalez Mde L."/>
            <person name="Flores J."/>
        </authorList>
    </citation>
    <scope>NUCLEOTIDE SEQUENCE</scope>
    <source>
        <tissue evidence="1">Cladode</tissue>
    </source>
</reference>
<name>A0A7C9DD41_OPUST</name>